<dbReference type="EMBL" id="LAZR01048723">
    <property type="protein sequence ID" value="KKK91288.1"/>
    <property type="molecule type" value="Genomic_DNA"/>
</dbReference>
<name>A0A0F8ZBY9_9ZZZZ</name>
<proteinExistence type="predicted"/>
<organism evidence="2">
    <name type="scientific">marine sediment metagenome</name>
    <dbReference type="NCBI Taxonomy" id="412755"/>
    <lineage>
        <taxon>unclassified sequences</taxon>
        <taxon>metagenomes</taxon>
        <taxon>ecological metagenomes</taxon>
    </lineage>
</organism>
<evidence type="ECO:0000313" key="2">
    <source>
        <dbReference type="EMBL" id="KKK91288.1"/>
    </source>
</evidence>
<sequence length="113" mass="12757">MSCIVQLYHKYAGRKALLTVCYQGEITRTMPDGQRATAEPKLGIQIPVTIVNIREVYGREQVLIRPFRGIGSTWVEATERLVVVNEWPPETEPSEPEEDQPDENQADDNGTTD</sequence>
<dbReference type="AlphaFoldDB" id="A0A0F8ZBY9"/>
<reference evidence="2" key="1">
    <citation type="journal article" date="2015" name="Nature">
        <title>Complex archaea that bridge the gap between prokaryotes and eukaryotes.</title>
        <authorList>
            <person name="Spang A."/>
            <person name="Saw J.H."/>
            <person name="Jorgensen S.L."/>
            <person name="Zaremba-Niedzwiedzka K."/>
            <person name="Martijn J."/>
            <person name="Lind A.E."/>
            <person name="van Eijk R."/>
            <person name="Schleper C."/>
            <person name="Guy L."/>
            <person name="Ettema T.J."/>
        </authorList>
    </citation>
    <scope>NUCLEOTIDE SEQUENCE</scope>
</reference>
<accession>A0A0F8ZBY9</accession>
<feature type="region of interest" description="Disordered" evidence="1">
    <location>
        <begin position="85"/>
        <end position="113"/>
    </location>
</feature>
<feature type="compositionally biased region" description="Acidic residues" evidence="1">
    <location>
        <begin position="92"/>
        <end position="106"/>
    </location>
</feature>
<gene>
    <name evidence="2" type="ORF">LCGC14_2714460</name>
</gene>
<evidence type="ECO:0000256" key="1">
    <source>
        <dbReference type="SAM" id="MobiDB-lite"/>
    </source>
</evidence>
<protein>
    <submittedName>
        <fullName evidence="2">Uncharacterized protein</fullName>
    </submittedName>
</protein>
<comment type="caution">
    <text evidence="2">The sequence shown here is derived from an EMBL/GenBank/DDBJ whole genome shotgun (WGS) entry which is preliminary data.</text>
</comment>